<comment type="similarity">
    <text evidence="1">Belongs to the LysR transcriptional regulatory family.</text>
</comment>
<dbReference type="InterPro" id="IPR005119">
    <property type="entry name" value="LysR_subst-bd"/>
</dbReference>
<dbReference type="SUPFAM" id="SSF46785">
    <property type="entry name" value="Winged helix' DNA-binding domain"/>
    <property type="match status" value="1"/>
</dbReference>
<dbReference type="EMBL" id="BCMM01000022">
    <property type="protein sequence ID" value="GAQ64216.1"/>
    <property type="molecule type" value="Genomic_DNA"/>
</dbReference>
<evidence type="ECO:0000313" key="7">
    <source>
        <dbReference type="Proteomes" id="UP000067448"/>
    </source>
</evidence>
<protein>
    <submittedName>
        <fullName evidence="6">Hca operon transcriptional activator</fullName>
    </submittedName>
</protein>
<dbReference type="OrthoDB" id="3176554at2"/>
<dbReference type="Pfam" id="PF03466">
    <property type="entry name" value="LysR_substrate"/>
    <property type="match status" value="1"/>
</dbReference>
<proteinExistence type="inferred from homology"/>
<reference evidence="6 7" key="2">
    <citation type="journal article" date="2016" name="Genome Announc.">
        <title>Draft Genome Sequences of Streptomyces scabiei S58, Streptomyces turgidiscabies T45, and Streptomyces acidiscabies a10, the Pathogens of Potato Common Scab, Isolated in Japan.</title>
        <authorList>
            <person name="Tomihama T."/>
            <person name="Nishi Y."/>
            <person name="Sakai M."/>
            <person name="Ikenaga M."/>
            <person name="Okubo T."/>
            <person name="Ikeda S."/>
        </authorList>
    </citation>
    <scope>NUCLEOTIDE SEQUENCE [LARGE SCALE GENOMIC DNA]</scope>
    <source>
        <strain evidence="6 7">S58</strain>
    </source>
</reference>
<gene>
    <name evidence="6" type="primary">hcaR_2</name>
    <name evidence="6" type="ORF">SsS58_04609</name>
</gene>
<dbReference type="PANTHER" id="PTHR30346">
    <property type="entry name" value="TRANSCRIPTIONAL DUAL REGULATOR HCAR-RELATED"/>
    <property type="match status" value="1"/>
</dbReference>
<reference evidence="7" key="1">
    <citation type="submission" date="2015-11" db="EMBL/GenBank/DDBJ databases">
        <authorList>
            <consortium name="Cross-ministerial Strategic Innovation Promotion Program (SIP) consortium"/>
            <person name="Tomihama T."/>
            <person name="Ikenaga M."/>
            <person name="Sakai M."/>
            <person name="Okubo T."/>
            <person name="Ikeda S."/>
        </authorList>
    </citation>
    <scope>NUCLEOTIDE SEQUENCE [LARGE SCALE GENOMIC DNA]</scope>
    <source>
        <strain evidence="7">S58</strain>
    </source>
</reference>
<dbReference type="PROSITE" id="PS50931">
    <property type="entry name" value="HTH_LYSR"/>
    <property type="match status" value="1"/>
</dbReference>
<dbReference type="PANTHER" id="PTHR30346:SF0">
    <property type="entry name" value="HCA OPERON TRANSCRIPTIONAL ACTIVATOR HCAR"/>
    <property type="match status" value="1"/>
</dbReference>
<dbReference type="GO" id="GO:0003700">
    <property type="term" value="F:DNA-binding transcription factor activity"/>
    <property type="evidence" value="ECO:0007669"/>
    <property type="project" value="InterPro"/>
</dbReference>
<dbReference type="RefSeq" id="WP_059081752.1">
    <property type="nucleotide sequence ID" value="NZ_BCMM01000022.1"/>
</dbReference>
<feature type="domain" description="HTH lysR-type" evidence="5">
    <location>
        <begin position="2"/>
        <end position="59"/>
    </location>
</feature>
<evidence type="ECO:0000256" key="2">
    <source>
        <dbReference type="ARBA" id="ARBA00023015"/>
    </source>
</evidence>
<dbReference type="InterPro" id="IPR000847">
    <property type="entry name" value="LysR_HTH_N"/>
</dbReference>
<sequence length="306" mass="32815">MVEIRQARYFVAVAEELHFGRAAQRLQMSQPPLSQAIKQLEQQLGCELLHRTQRSAALSPAGTVFLDHCRALVRQAEEAEIAARQAATGQGGRLTLGAVASAFSWPLPLVLKRFHEALPDVEIRTREIDTHEAGPGLLDRSLDWAIVRQTAPVRGTTATSLYADRFVAALPSGHPAADDAGPLDLADLAGDAWVWLHRHISPDYHDAMAAMCRAAGFSPVPNHWARSVTSQIAMVECGLGVTVVPAAASASHPAVRFRALRHATATIELAAMTRSEPGALAERLTAIASQLTTASAPPHDILIAPE</sequence>
<keyword evidence="3" id="KW-0238">DNA-binding</keyword>
<evidence type="ECO:0000259" key="5">
    <source>
        <dbReference type="PROSITE" id="PS50931"/>
    </source>
</evidence>
<dbReference type="InterPro" id="IPR036388">
    <property type="entry name" value="WH-like_DNA-bd_sf"/>
</dbReference>
<dbReference type="AlphaFoldDB" id="A0A100JRD7"/>
<dbReference type="GO" id="GO:0003677">
    <property type="term" value="F:DNA binding"/>
    <property type="evidence" value="ECO:0007669"/>
    <property type="project" value="UniProtKB-KW"/>
</dbReference>
<evidence type="ECO:0000256" key="1">
    <source>
        <dbReference type="ARBA" id="ARBA00009437"/>
    </source>
</evidence>
<dbReference type="PRINTS" id="PR00039">
    <property type="entry name" value="HTHLYSR"/>
</dbReference>
<name>A0A100JRD7_STRSC</name>
<evidence type="ECO:0000313" key="6">
    <source>
        <dbReference type="EMBL" id="GAQ64216.1"/>
    </source>
</evidence>
<dbReference type="SUPFAM" id="SSF53850">
    <property type="entry name" value="Periplasmic binding protein-like II"/>
    <property type="match status" value="1"/>
</dbReference>
<accession>A0A100JRD7</accession>
<dbReference type="Gene3D" id="3.40.190.10">
    <property type="entry name" value="Periplasmic binding protein-like II"/>
    <property type="match status" value="2"/>
</dbReference>
<dbReference type="GO" id="GO:0032993">
    <property type="term" value="C:protein-DNA complex"/>
    <property type="evidence" value="ECO:0007669"/>
    <property type="project" value="TreeGrafter"/>
</dbReference>
<keyword evidence="4" id="KW-0804">Transcription</keyword>
<evidence type="ECO:0000256" key="4">
    <source>
        <dbReference type="ARBA" id="ARBA00023163"/>
    </source>
</evidence>
<dbReference type="Proteomes" id="UP000067448">
    <property type="component" value="Unassembled WGS sequence"/>
</dbReference>
<dbReference type="FunFam" id="1.10.10.10:FF:000001">
    <property type="entry name" value="LysR family transcriptional regulator"/>
    <property type="match status" value="1"/>
</dbReference>
<reference evidence="7" key="3">
    <citation type="submission" date="2016-02" db="EMBL/GenBank/DDBJ databases">
        <title>Draft genome of pathogenic Streptomyces sp. in Japan.</title>
        <authorList>
            <person name="Tomihama T."/>
            <person name="Ikenaga M."/>
            <person name="Sakai M."/>
            <person name="Okubo T."/>
            <person name="Ikeda S."/>
        </authorList>
    </citation>
    <scope>NUCLEOTIDE SEQUENCE [LARGE SCALE GENOMIC DNA]</scope>
    <source>
        <strain evidence="7">S58</strain>
    </source>
</reference>
<comment type="caution">
    <text evidence="6">The sequence shown here is derived from an EMBL/GenBank/DDBJ whole genome shotgun (WGS) entry which is preliminary data.</text>
</comment>
<evidence type="ECO:0000256" key="3">
    <source>
        <dbReference type="ARBA" id="ARBA00023125"/>
    </source>
</evidence>
<keyword evidence="2" id="KW-0805">Transcription regulation</keyword>
<dbReference type="CDD" id="cd08414">
    <property type="entry name" value="PBP2_LTTR_aromatics_like"/>
    <property type="match status" value="1"/>
</dbReference>
<dbReference type="InterPro" id="IPR036390">
    <property type="entry name" value="WH_DNA-bd_sf"/>
</dbReference>
<organism evidence="6 7">
    <name type="scientific">Streptomyces scabiei</name>
    <dbReference type="NCBI Taxonomy" id="1930"/>
    <lineage>
        <taxon>Bacteria</taxon>
        <taxon>Bacillati</taxon>
        <taxon>Actinomycetota</taxon>
        <taxon>Actinomycetes</taxon>
        <taxon>Kitasatosporales</taxon>
        <taxon>Streptomycetaceae</taxon>
        <taxon>Streptomyces</taxon>
    </lineage>
</organism>
<dbReference type="Gene3D" id="1.10.10.10">
    <property type="entry name" value="Winged helix-like DNA-binding domain superfamily/Winged helix DNA-binding domain"/>
    <property type="match status" value="1"/>
</dbReference>
<dbReference type="Pfam" id="PF00126">
    <property type="entry name" value="HTH_1"/>
    <property type="match status" value="1"/>
</dbReference>